<sequence>MGIQAVIVDTAGTTTDYDFIQTVLFSYSAKEMAKFIETHQDHVVVSHCIDDVKEMAAEPEADLNRVVAILLEWIEQDKKATPLKTLQGMIWRQGYQNGELEGHIFPDAAEGLKSLKQDGRRIYSYSSSSTEAQELLFQHSQFGDLRDLFHGHFDTHVGQKVDPQAYRNIINTISMWPNLILFVSDNLDELNAAKAAGLKTCQVVRSKDTRRGKHHVIDDFSQLELSQF</sequence>
<dbReference type="OrthoDB" id="9797416at2"/>
<evidence type="ECO:0000313" key="5">
    <source>
        <dbReference type="EMBL" id="SDI28320.1"/>
    </source>
</evidence>
<dbReference type="SUPFAM" id="SSF56784">
    <property type="entry name" value="HAD-like"/>
    <property type="match status" value="1"/>
</dbReference>
<dbReference type="Gene3D" id="3.40.50.1000">
    <property type="entry name" value="HAD superfamily/HAD-like"/>
    <property type="match status" value="1"/>
</dbReference>
<reference evidence="6" key="1">
    <citation type="submission" date="2016-10" db="EMBL/GenBank/DDBJ databases">
        <authorList>
            <person name="Varghese N."/>
            <person name="Submissions S."/>
        </authorList>
    </citation>
    <scope>NUCLEOTIDE SEQUENCE [LARGE SCALE GENOMIC DNA]</scope>
    <source>
        <strain evidence="6">DSM 23317</strain>
    </source>
</reference>
<evidence type="ECO:0000313" key="6">
    <source>
        <dbReference type="Proteomes" id="UP000199527"/>
    </source>
</evidence>
<comment type="cofactor">
    <cofactor evidence="4">
        <name>Mg(2+)</name>
        <dbReference type="ChEBI" id="CHEBI:18420"/>
    </cofactor>
    <text evidence="4">Binds 1 Mg(2+) ion per subunit.</text>
</comment>
<evidence type="ECO:0000256" key="2">
    <source>
        <dbReference type="ARBA" id="ARBA00022801"/>
    </source>
</evidence>
<dbReference type="NCBIfam" id="TIGR01549">
    <property type="entry name" value="HAD-SF-IA-v1"/>
    <property type="match status" value="1"/>
</dbReference>
<keyword evidence="6" id="KW-1185">Reference proteome</keyword>
<dbReference type="InterPro" id="IPR036412">
    <property type="entry name" value="HAD-like_sf"/>
</dbReference>
<dbReference type="SFLD" id="SFLDS00003">
    <property type="entry name" value="Haloacid_Dehalogenase"/>
    <property type="match status" value="1"/>
</dbReference>
<dbReference type="PANTHER" id="PTHR20371">
    <property type="entry name" value="ENOLASE-PHOSPHATASE E1"/>
    <property type="match status" value="1"/>
</dbReference>
<dbReference type="GO" id="GO:0043874">
    <property type="term" value="F:acireductone synthase activity"/>
    <property type="evidence" value="ECO:0007669"/>
    <property type="project" value="UniProtKB-EC"/>
</dbReference>
<keyword evidence="1 4" id="KW-0028">Amino-acid biosynthesis</keyword>
<dbReference type="EC" id="3.1.3.77" evidence="4"/>
<evidence type="ECO:0000256" key="1">
    <source>
        <dbReference type="ARBA" id="ARBA00022605"/>
    </source>
</evidence>
<keyword evidence="4" id="KW-0460">Magnesium</keyword>
<dbReference type="HAMAP" id="MF_01681">
    <property type="entry name" value="Salvage_MtnC"/>
    <property type="match status" value="1"/>
</dbReference>
<dbReference type="GO" id="GO:0043716">
    <property type="term" value="F:2-hydroxy-3-keto-5-methylthiopentenyl-1-phosphate phosphatase activity"/>
    <property type="evidence" value="ECO:0007669"/>
    <property type="project" value="UniProtKB-UniRule"/>
</dbReference>
<dbReference type="SFLD" id="SFLDG01129">
    <property type="entry name" value="C1.5:_HAD__Beta-PGM__Phosphata"/>
    <property type="match status" value="1"/>
</dbReference>
<dbReference type="SFLD" id="SFLDG01133">
    <property type="entry name" value="C1.5.4:_Enolase-phosphatase_Li"/>
    <property type="match status" value="1"/>
</dbReference>
<name>A0A1G8JCG4_9GAMM</name>
<comment type="catalytic activity">
    <reaction evidence="4">
        <text>5-methylsulfanyl-2,3-dioxopentyl phosphate + H2O = 1,2-dihydroxy-5-(methylsulfanyl)pent-1-en-3-one + phosphate</text>
        <dbReference type="Rhea" id="RHEA:21700"/>
        <dbReference type="ChEBI" id="CHEBI:15377"/>
        <dbReference type="ChEBI" id="CHEBI:43474"/>
        <dbReference type="ChEBI" id="CHEBI:49252"/>
        <dbReference type="ChEBI" id="CHEBI:58828"/>
        <dbReference type="EC" id="3.1.3.77"/>
    </reaction>
</comment>
<keyword evidence="3 4" id="KW-0486">Methionine biosynthesis</keyword>
<dbReference type="EMBL" id="FNEM01000001">
    <property type="protein sequence ID" value="SDI28320.1"/>
    <property type="molecule type" value="Genomic_DNA"/>
</dbReference>
<dbReference type="InterPro" id="IPR006439">
    <property type="entry name" value="HAD-SF_hydro_IA"/>
</dbReference>
<dbReference type="InterPro" id="IPR023214">
    <property type="entry name" value="HAD_sf"/>
</dbReference>
<gene>
    <name evidence="4" type="primary">mtnC</name>
    <name evidence="5" type="ORF">SAMN04488540_1013</name>
</gene>
<comment type="similarity">
    <text evidence="4">Belongs to the HAD-like hydrolase superfamily. MasA/MtnC family.</text>
</comment>
<dbReference type="PANTHER" id="PTHR20371:SF1">
    <property type="entry name" value="ENOLASE-PHOSPHATASE E1"/>
    <property type="match status" value="1"/>
</dbReference>
<evidence type="ECO:0000256" key="4">
    <source>
        <dbReference type="HAMAP-Rule" id="MF_01681"/>
    </source>
</evidence>
<protein>
    <recommendedName>
        <fullName evidence="4">Enolase-phosphatase E1</fullName>
        <ecNumber evidence="4">3.1.3.77</ecNumber>
    </recommendedName>
    <alternativeName>
        <fullName evidence="4">2,3-diketo-5-methylthio-1-phosphopentane phosphatase</fullName>
    </alternativeName>
</protein>
<dbReference type="Proteomes" id="UP000199527">
    <property type="component" value="Unassembled WGS sequence"/>
</dbReference>
<dbReference type="GO" id="GO:0000287">
    <property type="term" value="F:magnesium ion binding"/>
    <property type="evidence" value="ECO:0007669"/>
    <property type="project" value="UniProtKB-UniRule"/>
</dbReference>
<dbReference type="GO" id="GO:0043715">
    <property type="term" value="F:2,3-diketo-5-methylthiopentyl-1-phosphate enolase activity"/>
    <property type="evidence" value="ECO:0007669"/>
    <property type="project" value="UniProtKB-UniRule"/>
</dbReference>
<dbReference type="UniPathway" id="UPA00904">
    <property type="reaction ID" value="UER00876"/>
</dbReference>
<dbReference type="SFLD" id="SFLDF00044">
    <property type="entry name" value="enolase-phosphatase"/>
    <property type="match status" value="1"/>
</dbReference>
<proteinExistence type="inferred from homology"/>
<dbReference type="GO" id="GO:0019509">
    <property type="term" value="P:L-methionine salvage from methylthioadenosine"/>
    <property type="evidence" value="ECO:0007669"/>
    <property type="project" value="UniProtKB-UniRule"/>
</dbReference>
<comment type="subunit">
    <text evidence="4">Monomer.</text>
</comment>
<organism evidence="5 6">
    <name type="scientific">Ferrimonas sediminum</name>
    <dbReference type="NCBI Taxonomy" id="718193"/>
    <lineage>
        <taxon>Bacteria</taxon>
        <taxon>Pseudomonadati</taxon>
        <taxon>Pseudomonadota</taxon>
        <taxon>Gammaproteobacteria</taxon>
        <taxon>Alteromonadales</taxon>
        <taxon>Ferrimonadaceae</taxon>
        <taxon>Ferrimonas</taxon>
    </lineage>
</organism>
<dbReference type="InterPro" id="IPR023943">
    <property type="entry name" value="Enolase-ppase_E1"/>
</dbReference>
<comment type="pathway">
    <text evidence="4">Amino-acid biosynthesis; L-methionine biosynthesis via salvage pathway; L-methionine from S-methyl-5-thio-alpha-D-ribose 1-phosphate: step 3/6.</text>
</comment>
<dbReference type="NCBIfam" id="TIGR01691">
    <property type="entry name" value="enolase-ppase"/>
    <property type="match status" value="1"/>
</dbReference>
<comment type="pathway">
    <text evidence="4">Amino-acid biosynthesis; L-methionine biosynthesis via salvage pathway; L-methionine from S-methyl-5-thio-alpha-D-ribose 1-phosphate: step 4/6.</text>
</comment>
<keyword evidence="4" id="KW-0479">Metal-binding</keyword>
<dbReference type="RefSeq" id="WP_090359748.1">
    <property type="nucleotide sequence ID" value="NZ_FNEM01000001.1"/>
</dbReference>
<comment type="function">
    <text evidence="4">Bifunctional enzyme that catalyzes the enolization of 2,3-diketo-5-methylthiopentyl-1-phosphate (DK-MTP-1-P) into the intermediate 2-hydroxy-3-keto-5-methylthiopentenyl-1-phosphate (HK-MTPenyl-1-P), which is then dephosphorylated to form the acireductone 1,2-dihydroxy-3-keto-5-methylthiopentene (DHK-MTPene).</text>
</comment>
<dbReference type="Pfam" id="PF00702">
    <property type="entry name" value="Hydrolase"/>
    <property type="match status" value="1"/>
</dbReference>
<keyword evidence="2 4" id="KW-0378">Hydrolase</keyword>
<accession>A0A1G8JCG4</accession>
<dbReference type="AlphaFoldDB" id="A0A1G8JCG4"/>
<evidence type="ECO:0000256" key="3">
    <source>
        <dbReference type="ARBA" id="ARBA00023167"/>
    </source>
</evidence>
<dbReference type="Gene3D" id="1.10.720.60">
    <property type="match status" value="1"/>
</dbReference>